<evidence type="ECO:0000256" key="1">
    <source>
        <dbReference type="ARBA" id="ARBA00004141"/>
    </source>
</evidence>
<evidence type="ECO:0000313" key="8">
    <source>
        <dbReference type="EMBL" id="KAL2829747.1"/>
    </source>
</evidence>
<dbReference type="EMBL" id="JBFXLS010000015">
    <property type="protein sequence ID" value="KAL2829747.1"/>
    <property type="molecule type" value="Genomic_DNA"/>
</dbReference>
<feature type="transmembrane region" description="Helical" evidence="6">
    <location>
        <begin position="108"/>
        <end position="125"/>
    </location>
</feature>
<keyword evidence="2 6" id="KW-0812">Transmembrane</keyword>
<evidence type="ECO:0000256" key="6">
    <source>
        <dbReference type="SAM" id="Phobius"/>
    </source>
</evidence>
<feature type="transmembrane region" description="Helical" evidence="6">
    <location>
        <begin position="47"/>
        <end position="66"/>
    </location>
</feature>
<comment type="caution">
    <text evidence="8">The sequence shown here is derived from an EMBL/GenBank/DDBJ whole genome shotgun (WGS) entry which is preliminary data.</text>
</comment>
<evidence type="ECO:0000259" key="7">
    <source>
        <dbReference type="Pfam" id="PF20684"/>
    </source>
</evidence>
<dbReference type="Pfam" id="PF20684">
    <property type="entry name" value="Fung_rhodopsin"/>
    <property type="match status" value="1"/>
</dbReference>
<protein>
    <recommendedName>
        <fullName evidence="7">Rhodopsin domain-containing protein</fullName>
    </recommendedName>
</protein>
<keyword evidence="9" id="KW-1185">Reference proteome</keyword>
<dbReference type="PANTHER" id="PTHR33048">
    <property type="entry name" value="PTH11-LIKE INTEGRAL MEMBRANE PROTEIN (AFU_ORTHOLOGUE AFUA_5G11245)"/>
    <property type="match status" value="1"/>
</dbReference>
<feature type="transmembrane region" description="Helical" evidence="6">
    <location>
        <begin position="137"/>
        <end position="157"/>
    </location>
</feature>
<feature type="domain" description="Rhodopsin" evidence="7">
    <location>
        <begin position="31"/>
        <end position="239"/>
    </location>
</feature>
<accession>A0ABR4IPQ3</accession>
<reference evidence="8 9" key="1">
    <citation type="submission" date="2024-07" db="EMBL/GenBank/DDBJ databases">
        <title>Section-level genome sequencing and comparative genomics of Aspergillus sections Usti and Cavernicolus.</title>
        <authorList>
            <consortium name="Lawrence Berkeley National Laboratory"/>
            <person name="Nybo J.L."/>
            <person name="Vesth T.C."/>
            <person name="Theobald S."/>
            <person name="Frisvad J.C."/>
            <person name="Larsen T.O."/>
            <person name="Kjaerboelling I."/>
            <person name="Rothschild-Mancinelli K."/>
            <person name="Lyhne E.K."/>
            <person name="Kogle M.E."/>
            <person name="Barry K."/>
            <person name="Clum A."/>
            <person name="Na H."/>
            <person name="Ledsgaard L."/>
            <person name="Lin J."/>
            <person name="Lipzen A."/>
            <person name="Kuo A."/>
            <person name="Riley R."/>
            <person name="Mondo S."/>
            <person name="LaButti K."/>
            <person name="Haridas S."/>
            <person name="Pangalinan J."/>
            <person name="Salamov A.A."/>
            <person name="Simmons B.A."/>
            <person name="Magnuson J.K."/>
            <person name="Chen J."/>
            <person name="Drula E."/>
            <person name="Henrissat B."/>
            <person name="Wiebenga A."/>
            <person name="Lubbers R.J."/>
            <person name="Gomes A.C."/>
            <person name="Makela M.R."/>
            <person name="Stajich J."/>
            <person name="Grigoriev I.V."/>
            <person name="Mortensen U.H."/>
            <person name="De vries R.P."/>
            <person name="Baker S.E."/>
            <person name="Andersen M.R."/>
        </authorList>
    </citation>
    <scope>NUCLEOTIDE SEQUENCE [LARGE SCALE GENOMIC DNA]</scope>
    <source>
        <strain evidence="8 9">CBS 600.67</strain>
    </source>
</reference>
<name>A0ABR4IPQ3_9EURO</name>
<proteinExistence type="inferred from homology"/>
<dbReference type="Proteomes" id="UP001610335">
    <property type="component" value="Unassembled WGS sequence"/>
</dbReference>
<keyword evidence="3 6" id="KW-1133">Transmembrane helix</keyword>
<comment type="subcellular location">
    <subcellularLocation>
        <location evidence="1">Membrane</location>
        <topology evidence="1">Multi-pass membrane protein</topology>
    </subcellularLocation>
</comment>
<dbReference type="PANTHER" id="PTHR33048:SF47">
    <property type="entry name" value="INTEGRAL MEMBRANE PROTEIN-RELATED"/>
    <property type="match status" value="1"/>
</dbReference>
<keyword evidence="4 6" id="KW-0472">Membrane</keyword>
<evidence type="ECO:0000313" key="9">
    <source>
        <dbReference type="Proteomes" id="UP001610335"/>
    </source>
</evidence>
<evidence type="ECO:0000256" key="3">
    <source>
        <dbReference type="ARBA" id="ARBA00022989"/>
    </source>
</evidence>
<evidence type="ECO:0000256" key="4">
    <source>
        <dbReference type="ARBA" id="ARBA00023136"/>
    </source>
</evidence>
<comment type="similarity">
    <text evidence="5">Belongs to the SAT4 family.</text>
</comment>
<feature type="transmembrane region" description="Helical" evidence="6">
    <location>
        <begin position="214"/>
        <end position="232"/>
    </location>
</feature>
<feature type="transmembrane region" description="Helical" evidence="6">
    <location>
        <begin position="16"/>
        <end position="35"/>
    </location>
</feature>
<gene>
    <name evidence="8" type="ORF">BDW59DRAFT_158921</name>
</gene>
<organism evidence="8 9">
    <name type="scientific">Aspergillus cavernicola</name>
    <dbReference type="NCBI Taxonomy" id="176166"/>
    <lineage>
        <taxon>Eukaryota</taxon>
        <taxon>Fungi</taxon>
        <taxon>Dikarya</taxon>
        <taxon>Ascomycota</taxon>
        <taxon>Pezizomycotina</taxon>
        <taxon>Eurotiomycetes</taxon>
        <taxon>Eurotiomycetidae</taxon>
        <taxon>Eurotiales</taxon>
        <taxon>Aspergillaceae</taxon>
        <taxon>Aspergillus</taxon>
        <taxon>Aspergillus subgen. Nidulantes</taxon>
    </lineage>
</organism>
<evidence type="ECO:0000256" key="2">
    <source>
        <dbReference type="ARBA" id="ARBA00022692"/>
    </source>
</evidence>
<dbReference type="InterPro" id="IPR052337">
    <property type="entry name" value="SAT4-like"/>
</dbReference>
<evidence type="ECO:0000256" key="5">
    <source>
        <dbReference type="ARBA" id="ARBA00038359"/>
    </source>
</evidence>
<dbReference type="InterPro" id="IPR049326">
    <property type="entry name" value="Rhodopsin_dom_fungi"/>
</dbReference>
<sequence>MPSSFADESTVPKQRVTTLVIVALALCFLILRLVSRKLKRVPLGLDDWTLVLGMLFVISMAGINYASTYYGMGRHMTAAMQEGMDITMFFKVPFPQPFKDSSTPSNPLYINTVAVIKLSVLLMYNRIFPVRSFRIGSYILASFTLAWLISVALAAIFQCTPVKKAWIPQHPGHCINLKAAVIGNGVPNFLTDICILALPGRCIWKLHASQWQRISIIAVFLSGSFVVFASIYRFSLIFILDMNDISCSSILLIPFHSNQPKPKN</sequence>